<evidence type="ECO:0000313" key="1">
    <source>
        <dbReference type="EMBL" id="MVO90213.1"/>
    </source>
</evidence>
<comment type="caution">
    <text evidence="1">The sequence shown here is derived from an EMBL/GenBank/DDBJ whole genome shotgun (WGS) entry which is preliminary data.</text>
</comment>
<name>A0A6L6X8H7_9ACTN</name>
<sequence length="127" mass="13943">MSEKPGPAPAEFEFVLPRGLRGVDGTLHRQGVMRLATAYDEIEPLVDLRVRKNPAYLGVLLLSAVVTRIGTVTDITPETIENLSATDLVYLQTFYERVNASDSLANISYATDSVTEESEARDRLGES</sequence>
<protein>
    <submittedName>
        <fullName evidence="1">Phage tail assembly protein</fullName>
    </submittedName>
</protein>
<organism evidence="1 2">
    <name type="scientific">Streptomyces typhae</name>
    <dbReference type="NCBI Taxonomy" id="2681492"/>
    <lineage>
        <taxon>Bacteria</taxon>
        <taxon>Bacillati</taxon>
        <taxon>Actinomycetota</taxon>
        <taxon>Actinomycetes</taxon>
        <taxon>Kitasatosporales</taxon>
        <taxon>Streptomycetaceae</taxon>
        <taxon>Streptomyces</taxon>
    </lineage>
</organism>
<keyword evidence="2" id="KW-1185">Reference proteome</keyword>
<dbReference type="RefSeq" id="WP_157169242.1">
    <property type="nucleotide sequence ID" value="NZ_WPNZ01000031.1"/>
</dbReference>
<gene>
    <name evidence="1" type="ORF">GPA10_37050</name>
</gene>
<dbReference type="EMBL" id="WPNZ01000031">
    <property type="protein sequence ID" value="MVO90213.1"/>
    <property type="molecule type" value="Genomic_DNA"/>
</dbReference>
<evidence type="ECO:0000313" key="2">
    <source>
        <dbReference type="Proteomes" id="UP000483802"/>
    </source>
</evidence>
<proteinExistence type="predicted"/>
<dbReference type="Proteomes" id="UP000483802">
    <property type="component" value="Unassembled WGS sequence"/>
</dbReference>
<accession>A0A6L6X8H7</accession>
<dbReference type="AlphaFoldDB" id="A0A6L6X8H7"/>
<reference evidence="1 2" key="1">
    <citation type="submission" date="2019-11" db="EMBL/GenBank/DDBJ databases">
        <title>Streptomyces typhae sp. nov., a novel endophytic actinomycete isolated from the root of cattail pollen (Typha angustifolia L.).</title>
        <authorList>
            <person name="Peng C."/>
        </authorList>
    </citation>
    <scope>NUCLEOTIDE SEQUENCE [LARGE SCALE GENOMIC DNA]</scope>
    <source>
        <strain evidence="2">p1417</strain>
    </source>
</reference>